<evidence type="ECO:0000313" key="2">
    <source>
        <dbReference type="Proteomes" id="UP000290283"/>
    </source>
</evidence>
<keyword evidence="2" id="KW-1185">Reference proteome</keyword>
<reference evidence="2" key="1">
    <citation type="submission" date="2019-01" db="EMBL/GenBank/DDBJ databases">
        <title>Cytophagaceae bacterium strain CAR-16.</title>
        <authorList>
            <person name="Chen W.-M."/>
        </authorList>
    </citation>
    <scope>NUCLEOTIDE SEQUENCE [LARGE SCALE GENOMIC DNA]</scope>
    <source>
        <strain evidence="2">LLJ-11</strain>
    </source>
</reference>
<organism evidence="1 2">
    <name type="scientific">Flavobacterium amnicola</name>
    <dbReference type="NCBI Taxonomy" id="2506422"/>
    <lineage>
        <taxon>Bacteria</taxon>
        <taxon>Pseudomonadati</taxon>
        <taxon>Bacteroidota</taxon>
        <taxon>Flavobacteriia</taxon>
        <taxon>Flavobacteriales</taxon>
        <taxon>Flavobacteriaceae</taxon>
        <taxon>Flavobacterium</taxon>
    </lineage>
</organism>
<evidence type="ECO:0000313" key="1">
    <source>
        <dbReference type="EMBL" id="RXR20563.1"/>
    </source>
</evidence>
<dbReference type="AlphaFoldDB" id="A0A4Q1K414"/>
<dbReference type="EMBL" id="SBKO01000001">
    <property type="protein sequence ID" value="RXR20563.1"/>
    <property type="molecule type" value="Genomic_DNA"/>
</dbReference>
<accession>A0A4Q1K414</accession>
<protein>
    <submittedName>
        <fullName evidence="1">Uncharacterized protein</fullName>
    </submittedName>
</protein>
<dbReference type="Proteomes" id="UP000290283">
    <property type="component" value="Unassembled WGS sequence"/>
</dbReference>
<comment type="caution">
    <text evidence="1">The sequence shown here is derived from an EMBL/GenBank/DDBJ whole genome shotgun (WGS) entry which is preliminary data.</text>
</comment>
<gene>
    <name evidence="1" type="ORF">EQG63_01115</name>
</gene>
<proteinExistence type="predicted"/>
<sequence>MGFEIKRRTASGCQVFCIVKKAKLRTRGEAELSEAKSAGVSMVNILELNPRASLELTGGEL</sequence>
<name>A0A4Q1K414_9FLAO</name>
<dbReference type="RefSeq" id="WP_129433497.1">
    <property type="nucleotide sequence ID" value="NZ_SBKO01000001.1"/>
</dbReference>